<organism evidence="1 2">
    <name type="scientific">Anolis carolinensis</name>
    <name type="common">Green anole</name>
    <name type="synonym">American chameleon</name>
    <dbReference type="NCBI Taxonomy" id="28377"/>
    <lineage>
        <taxon>Eukaryota</taxon>
        <taxon>Metazoa</taxon>
        <taxon>Chordata</taxon>
        <taxon>Craniata</taxon>
        <taxon>Vertebrata</taxon>
        <taxon>Euteleostomi</taxon>
        <taxon>Lepidosauria</taxon>
        <taxon>Squamata</taxon>
        <taxon>Bifurcata</taxon>
        <taxon>Unidentata</taxon>
        <taxon>Episquamata</taxon>
        <taxon>Toxicofera</taxon>
        <taxon>Iguania</taxon>
        <taxon>Dactyloidae</taxon>
        <taxon>Anolis</taxon>
    </lineage>
</organism>
<dbReference type="AlphaFoldDB" id="A0A803TY19"/>
<reference evidence="1" key="2">
    <citation type="submission" date="2025-08" db="UniProtKB">
        <authorList>
            <consortium name="Ensembl"/>
        </authorList>
    </citation>
    <scope>IDENTIFICATION</scope>
</reference>
<dbReference type="Proteomes" id="UP000001646">
    <property type="component" value="Chromosome 2"/>
</dbReference>
<dbReference type="InParanoid" id="A0A803TY19"/>
<sequence length="62" mass="7082">VTANSEPEVSEITDFTTASELKRFISKAEDVLNDWKLTNTSFICFLTTRSSLWASRSKYTED</sequence>
<evidence type="ECO:0000313" key="2">
    <source>
        <dbReference type="Proteomes" id="UP000001646"/>
    </source>
</evidence>
<reference evidence="1" key="3">
    <citation type="submission" date="2025-09" db="UniProtKB">
        <authorList>
            <consortium name="Ensembl"/>
        </authorList>
    </citation>
    <scope>IDENTIFICATION</scope>
</reference>
<accession>A0A803TY19</accession>
<dbReference type="Ensembl" id="ENSACAT00000049264.1">
    <property type="protein sequence ID" value="ENSACAP00000040109.1"/>
    <property type="gene ID" value="ENSACAG00000039409.1"/>
</dbReference>
<name>A0A803TY19_ANOCA</name>
<reference evidence="1 2" key="1">
    <citation type="submission" date="2009-12" db="EMBL/GenBank/DDBJ databases">
        <title>The Genome Sequence of Anolis carolinensis (Green Anole Lizard).</title>
        <authorList>
            <consortium name="The Genome Sequencing Platform"/>
            <person name="Di Palma F."/>
            <person name="Alfoldi J."/>
            <person name="Heiman D."/>
            <person name="Young S."/>
            <person name="Grabherr M."/>
            <person name="Johnson J."/>
            <person name="Lander E.S."/>
            <person name="Lindblad-Toh K."/>
        </authorList>
    </citation>
    <scope>NUCLEOTIDE SEQUENCE [LARGE SCALE GENOMIC DNA]</scope>
    <source>
        <strain evidence="1 2">JBL SC #1</strain>
    </source>
</reference>
<protein>
    <submittedName>
        <fullName evidence="1">Uncharacterized protein</fullName>
    </submittedName>
</protein>
<proteinExistence type="predicted"/>
<keyword evidence="2" id="KW-1185">Reference proteome</keyword>
<evidence type="ECO:0000313" key="1">
    <source>
        <dbReference type="Ensembl" id="ENSACAP00000040109.1"/>
    </source>
</evidence>